<dbReference type="GO" id="GO:1902201">
    <property type="term" value="P:negative regulation of bacterial-type flagellum-dependent cell motility"/>
    <property type="evidence" value="ECO:0007669"/>
    <property type="project" value="TreeGrafter"/>
</dbReference>
<comment type="caution">
    <text evidence="4">The sequence shown here is derived from an EMBL/GenBank/DDBJ whole genome shotgun (WGS) entry which is preliminary data.</text>
</comment>
<dbReference type="PANTHER" id="PTHR45138">
    <property type="entry name" value="REGULATORY COMPONENTS OF SENSORY TRANSDUCTION SYSTEM"/>
    <property type="match status" value="1"/>
</dbReference>
<dbReference type="PANTHER" id="PTHR45138:SF9">
    <property type="entry name" value="DIGUANYLATE CYCLASE DGCM-RELATED"/>
    <property type="match status" value="1"/>
</dbReference>
<dbReference type="AlphaFoldDB" id="A0A263BSK6"/>
<dbReference type="EMBL" id="NPIA01000005">
    <property type="protein sequence ID" value="OZM56679.1"/>
    <property type="molecule type" value="Genomic_DNA"/>
</dbReference>
<feature type="domain" description="GGDEF" evidence="3">
    <location>
        <begin position="431"/>
        <end position="569"/>
    </location>
</feature>
<keyword evidence="5" id="KW-1185">Reference proteome</keyword>
<dbReference type="FunFam" id="3.30.70.270:FF:000001">
    <property type="entry name" value="Diguanylate cyclase domain protein"/>
    <property type="match status" value="1"/>
</dbReference>
<reference evidence="5" key="1">
    <citation type="submission" date="2017-08" db="EMBL/GenBank/DDBJ databases">
        <authorList>
            <person name="Huang Z."/>
        </authorList>
    </citation>
    <scope>NUCLEOTIDE SEQUENCE [LARGE SCALE GENOMIC DNA]</scope>
    <source>
        <strain evidence="5">SA5d-4</strain>
    </source>
</reference>
<dbReference type="GO" id="GO:0005886">
    <property type="term" value="C:plasma membrane"/>
    <property type="evidence" value="ECO:0007669"/>
    <property type="project" value="TreeGrafter"/>
</dbReference>
<dbReference type="SUPFAM" id="SSF55073">
    <property type="entry name" value="Nucleotide cyclase"/>
    <property type="match status" value="1"/>
</dbReference>
<dbReference type="InterPro" id="IPR043128">
    <property type="entry name" value="Rev_trsase/Diguanyl_cyclase"/>
</dbReference>
<gene>
    <name evidence="4" type="ORF">CIB95_10670</name>
</gene>
<keyword evidence="2" id="KW-0472">Membrane</keyword>
<name>A0A263BSK6_9BACI</name>
<keyword evidence="2" id="KW-0812">Transmembrane</keyword>
<evidence type="ECO:0000259" key="3">
    <source>
        <dbReference type="PROSITE" id="PS50887"/>
    </source>
</evidence>
<sequence length="570" mass="65581">MGTLKLKGEWLFAWDEMLPEGVQQESSSTILVPGSWNKVEEFPSKGFATYTLFIHHLEANKEFAIKVPAISSSYHLYINDNLVKSAGKPGLTKDETFPAMVTEEVFFTPISNVTKLTLVMANFHHRDGGMWDTLELGTTEQIITKTKLAISYEMMLLGILLLSGLYHISLFLLRKTELYLLLFGTFCLVIGLRLFVMHERVLMEILPAIPFSIINKIEYLSFYSALPLFIWFLYYLFGNEVSKTICKLITYISLPFILTVVVTPVSIFSETLYYFQALTLSTIAYIIYTIFLAVSRRREGAWLVAIFACFYAYTVIMDIVYVQNSLGSFELSNVGLFVFIFSQVYIIAKRLYKAYDEAEKYSAQLKDLNQTLEEKILQRTRSLEQSKKELQSANDTLKKQSYYDQLTKIPNRRYLENVYNNLWDEVQNLEKSISFIYFDIDYFKKYNDTYGHQEGDETLYKVANCINDCITEHNGIAARMGGEEFVAVLSNISEDSLGDFLEDCRKRVENLNIPHSESQSSEYVTISIGAAYVYPKFYDITKQKLIIIADEALYKAKESGRNKVCIDILK</sequence>
<dbReference type="InterPro" id="IPR000160">
    <property type="entry name" value="GGDEF_dom"/>
</dbReference>
<keyword evidence="2" id="KW-1133">Transmembrane helix</keyword>
<feature type="transmembrane region" description="Helical" evidence="2">
    <location>
        <begin position="301"/>
        <end position="322"/>
    </location>
</feature>
<reference evidence="4 5" key="2">
    <citation type="submission" date="2017-09" db="EMBL/GenBank/DDBJ databases">
        <title>Bacillus patelloidae sp. nov., isolated from the intestinal tract of a marine limpet.</title>
        <authorList>
            <person name="Liu R."/>
            <person name="Dong C."/>
            <person name="Shao Z."/>
        </authorList>
    </citation>
    <scope>NUCLEOTIDE SEQUENCE [LARGE SCALE GENOMIC DNA]</scope>
    <source>
        <strain evidence="4 5">SA5d-4</strain>
    </source>
</reference>
<dbReference type="Pfam" id="PF07695">
    <property type="entry name" value="7TMR-DISM_7TM"/>
    <property type="match status" value="1"/>
</dbReference>
<dbReference type="GO" id="GO:0043709">
    <property type="term" value="P:cell adhesion involved in single-species biofilm formation"/>
    <property type="evidence" value="ECO:0007669"/>
    <property type="project" value="TreeGrafter"/>
</dbReference>
<feature type="coiled-coil region" evidence="1">
    <location>
        <begin position="351"/>
        <end position="400"/>
    </location>
</feature>
<dbReference type="Gene3D" id="3.30.70.270">
    <property type="match status" value="1"/>
</dbReference>
<dbReference type="NCBIfam" id="TIGR00254">
    <property type="entry name" value="GGDEF"/>
    <property type="match status" value="1"/>
</dbReference>
<dbReference type="PROSITE" id="PS50887">
    <property type="entry name" value="GGDEF"/>
    <property type="match status" value="1"/>
</dbReference>
<evidence type="ECO:0000313" key="4">
    <source>
        <dbReference type="EMBL" id="OZM56679.1"/>
    </source>
</evidence>
<feature type="transmembrane region" description="Helical" evidence="2">
    <location>
        <begin position="178"/>
        <end position="197"/>
    </location>
</feature>
<dbReference type="Proteomes" id="UP000217083">
    <property type="component" value="Unassembled WGS sequence"/>
</dbReference>
<proteinExistence type="predicted"/>
<protein>
    <recommendedName>
        <fullName evidence="3">GGDEF domain-containing protein</fullName>
    </recommendedName>
</protein>
<dbReference type="InterPro" id="IPR050469">
    <property type="entry name" value="Diguanylate_Cyclase"/>
</dbReference>
<organism evidence="4 5">
    <name type="scientific">Lottiidibacillus patelloidae</name>
    <dbReference type="NCBI Taxonomy" id="2670334"/>
    <lineage>
        <taxon>Bacteria</taxon>
        <taxon>Bacillati</taxon>
        <taxon>Bacillota</taxon>
        <taxon>Bacilli</taxon>
        <taxon>Bacillales</taxon>
        <taxon>Bacillaceae</taxon>
        <taxon>Lottiidibacillus</taxon>
    </lineage>
</organism>
<feature type="transmembrane region" description="Helical" evidence="2">
    <location>
        <begin position="248"/>
        <end position="267"/>
    </location>
</feature>
<evidence type="ECO:0000256" key="1">
    <source>
        <dbReference type="SAM" id="Coils"/>
    </source>
</evidence>
<dbReference type="InterPro" id="IPR011623">
    <property type="entry name" value="7TMR_DISM_rcpt_extracell_dom1"/>
</dbReference>
<feature type="transmembrane region" description="Helical" evidence="2">
    <location>
        <begin position="217"/>
        <end position="236"/>
    </location>
</feature>
<dbReference type="CDD" id="cd01949">
    <property type="entry name" value="GGDEF"/>
    <property type="match status" value="1"/>
</dbReference>
<dbReference type="GO" id="GO:0052621">
    <property type="term" value="F:diguanylate cyclase activity"/>
    <property type="evidence" value="ECO:0007669"/>
    <property type="project" value="TreeGrafter"/>
</dbReference>
<feature type="transmembrane region" description="Helical" evidence="2">
    <location>
        <begin position="273"/>
        <end position="294"/>
    </location>
</feature>
<keyword evidence="1" id="KW-0175">Coiled coil</keyword>
<feature type="transmembrane region" description="Helical" evidence="2">
    <location>
        <begin position="334"/>
        <end position="352"/>
    </location>
</feature>
<dbReference type="Pfam" id="PF00990">
    <property type="entry name" value="GGDEF"/>
    <property type="match status" value="1"/>
</dbReference>
<accession>A0A263BSK6</accession>
<evidence type="ECO:0000313" key="5">
    <source>
        <dbReference type="Proteomes" id="UP000217083"/>
    </source>
</evidence>
<dbReference type="InterPro" id="IPR029787">
    <property type="entry name" value="Nucleotide_cyclase"/>
</dbReference>
<dbReference type="SMART" id="SM00267">
    <property type="entry name" value="GGDEF"/>
    <property type="match status" value="1"/>
</dbReference>
<feature type="transmembrane region" description="Helical" evidence="2">
    <location>
        <begin position="154"/>
        <end position="173"/>
    </location>
</feature>
<evidence type="ECO:0000256" key="2">
    <source>
        <dbReference type="SAM" id="Phobius"/>
    </source>
</evidence>